<dbReference type="eggNOG" id="ENOG5032VCS">
    <property type="taxonomic scope" value="Bacteria"/>
</dbReference>
<dbReference type="STRING" id="760192.Halhy_5422"/>
<dbReference type="RefSeq" id="WP_013767781.1">
    <property type="nucleotide sequence ID" value="NC_015510.1"/>
</dbReference>
<evidence type="ECO:0000313" key="1">
    <source>
        <dbReference type="EMBL" id="AEE53247.1"/>
    </source>
</evidence>
<accession>F4KR09</accession>
<dbReference type="EMBL" id="CP002691">
    <property type="protein sequence ID" value="AEE53247.1"/>
    <property type="molecule type" value="Genomic_DNA"/>
</dbReference>
<protein>
    <submittedName>
        <fullName evidence="1">Uncharacterized protein</fullName>
    </submittedName>
</protein>
<reference key="2">
    <citation type="submission" date="2011-04" db="EMBL/GenBank/DDBJ databases">
        <title>Complete sequence of chromosome of Haliscomenobacter hydrossis DSM 1100.</title>
        <authorList>
            <consortium name="US DOE Joint Genome Institute (JGI-PGF)"/>
            <person name="Lucas S."/>
            <person name="Han J."/>
            <person name="Lapidus A."/>
            <person name="Bruce D."/>
            <person name="Goodwin L."/>
            <person name="Pitluck S."/>
            <person name="Peters L."/>
            <person name="Kyrpides N."/>
            <person name="Mavromatis K."/>
            <person name="Ivanova N."/>
            <person name="Ovchinnikova G."/>
            <person name="Pagani I."/>
            <person name="Daligault H."/>
            <person name="Detter J.C."/>
            <person name="Han C."/>
            <person name="Land M."/>
            <person name="Hauser L."/>
            <person name="Markowitz V."/>
            <person name="Cheng J.-F."/>
            <person name="Hugenholtz P."/>
            <person name="Woyke T."/>
            <person name="Wu D."/>
            <person name="Verbarg S."/>
            <person name="Frueling A."/>
            <person name="Brambilla E."/>
            <person name="Klenk H.-P."/>
            <person name="Eisen J.A."/>
        </authorList>
    </citation>
    <scope>NUCLEOTIDE SEQUENCE</scope>
    <source>
        <strain>DSM 1100</strain>
    </source>
</reference>
<dbReference type="HOGENOM" id="CLU_1553040_0_0_10"/>
<name>F4KR09_HALH1</name>
<organism evidence="1 2">
    <name type="scientific">Haliscomenobacter hydrossis (strain ATCC 27775 / DSM 1100 / LMG 10767 / O)</name>
    <dbReference type="NCBI Taxonomy" id="760192"/>
    <lineage>
        <taxon>Bacteria</taxon>
        <taxon>Pseudomonadati</taxon>
        <taxon>Bacteroidota</taxon>
        <taxon>Saprospiria</taxon>
        <taxon>Saprospirales</taxon>
        <taxon>Haliscomenobacteraceae</taxon>
        <taxon>Haliscomenobacter</taxon>
    </lineage>
</organism>
<sequence>MSYERHYQEMRKTLTDQEIAESTFIPADLTEAEKKENDEAFRKIRFERLAQMTREQKIYADLLQLRFQLEDYLSNAVFEPEKNFAHYLSRYIHIFDKSNKHFAEDINIHVSRLSRMLNDKEMPNVELMYRLERHSGDLVPALLWWKLLSKKQEFDLLTNKEIRATENLKVKNAFSY</sequence>
<dbReference type="KEGG" id="hhy:Halhy_5422"/>
<dbReference type="InterPro" id="IPR010982">
    <property type="entry name" value="Lambda_DNA-bd_dom_sf"/>
</dbReference>
<keyword evidence="2" id="KW-1185">Reference proteome</keyword>
<proteinExistence type="predicted"/>
<evidence type="ECO:0000313" key="2">
    <source>
        <dbReference type="Proteomes" id="UP000008461"/>
    </source>
</evidence>
<gene>
    <name evidence="1" type="ordered locus">Halhy_5422</name>
</gene>
<dbReference type="AlphaFoldDB" id="F4KR09"/>
<dbReference type="OrthoDB" id="1493507at2"/>
<reference evidence="1 2" key="1">
    <citation type="journal article" date="2011" name="Stand. Genomic Sci.">
        <title>Complete genome sequence of Haliscomenobacter hydrossis type strain (O).</title>
        <authorList>
            <consortium name="US DOE Joint Genome Institute (JGI-PGF)"/>
            <person name="Daligault H."/>
            <person name="Lapidus A."/>
            <person name="Zeytun A."/>
            <person name="Nolan M."/>
            <person name="Lucas S."/>
            <person name="Del Rio T.G."/>
            <person name="Tice H."/>
            <person name="Cheng J.F."/>
            <person name="Tapia R."/>
            <person name="Han C."/>
            <person name="Goodwin L."/>
            <person name="Pitluck S."/>
            <person name="Liolios K."/>
            <person name="Pagani I."/>
            <person name="Ivanova N."/>
            <person name="Huntemann M."/>
            <person name="Mavromatis K."/>
            <person name="Mikhailova N."/>
            <person name="Pati A."/>
            <person name="Chen A."/>
            <person name="Palaniappan K."/>
            <person name="Land M."/>
            <person name="Hauser L."/>
            <person name="Brambilla E.M."/>
            <person name="Rohde M."/>
            <person name="Verbarg S."/>
            <person name="Goker M."/>
            <person name="Bristow J."/>
            <person name="Eisen J.A."/>
            <person name="Markowitz V."/>
            <person name="Hugenholtz P."/>
            <person name="Kyrpides N.C."/>
            <person name="Klenk H.P."/>
            <person name="Woyke T."/>
        </authorList>
    </citation>
    <scope>NUCLEOTIDE SEQUENCE [LARGE SCALE GENOMIC DNA]</scope>
    <source>
        <strain evidence="2">ATCC 27775 / DSM 1100 / LMG 10767 / O</strain>
    </source>
</reference>
<dbReference type="SUPFAM" id="SSF47413">
    <property type="entry name" value="lambda repressor-like DNA-binding domains"/>
    <property type="match status" value="1"/>
</dbReference>
<dbReference type="Proteomes" id="UP000008461">
    <property type="component" value="Chromosome"/>
</dbReference>
<dbReference type="GO" id="GO:0003677">
    <property type="term" value="F:DNA binding"/>
    <property type="evidence" value="ECO:0007669"/>
    <property type="project" value="InterPro"/>
</dbReference>
<dbReference type="Gene3D" id="1.10.260.40">
    <property type="entry name" value="lambda repressor-like DNA-binding domains"/>
    <property type="match status" value="1"/>
</dbReference>